<keyword evidence="4 6" id="KW-1133">Transmembrane helix</keyword>
<comment type="similarity">
    <text evidence="2 6">Belongs to the GDT1 family.</text>
</comment>
<name>A0A7W9A3K6_9CAUL</name>
<evidence type="ECO:0000256" key="3">
    <source>
        <dbReference type="ARBA" id="ARBA00022692"/>
    </source>
</evidence>
<keyword evidence="3 6" id="KW-0812">Transmembrane</keyword>
<feature type="transmembrane region" description="Helical" evidence="6">
    <location>
        <begin position="46"/>
        <end position="69"/>
    </location>
</feature>
<dbReference type="EMBL" id="JACIJB010000005">
    <property type="protein sequence ID" value="MBB5660811.1"/>
    <property type="molecule type" value="Genomic_DNA"/>
</dbReference>
<evidence type="ECO:0000256" key="2">
    <source>
        <dbReference type="ARBA" id="ARBA00009190"/>
    </source>
</evidence>
<organism evidence="7 8">
    <name type="scientific">Brevundimonas halotolerans</name>
    <dbReference type="NCBI Taxonomy" id="69670"/>
    <lineage>
        <taxon>Bacteria</taxon>
        <taxon>Pseudomonadati</taxon>
        <taxon>Pseudomonadota</taxon>
        <taxon>Alphaproteobacteria</taxon>
        <taxon>Caulobacterales</taxon>
        <taxon>Caulobacteraceae</taxon>
        <taxon>Brevundimonas</taxon>
    </lineage>
</organism>
<feature type="transmembrane region" description="Helical" evidence="6">
    <location>
        <begin position="143"/>
        <end position="164"/>
    </location>
</feature>
<dbReference type="GO" id="GO:0016020">
    <property type="term" value="C:membrane"/>
    <property type="evidence" value="ECO:0007669"/>
    <property type="project" value="UniProtKB-SubCell"/>
</dbReference>
<accession>A0A7W9A3K6</accession>
<feature type="transmembrane region" description="Helical" evidence="6">
    <location>
        <begin position="107"/>
        <end position="123"/>
    </location>
</feature>
<dbReference type="GO" id="GO:0046873">
    <property type="term" value="F:metal ion transmembrane transporter activity"/>
    <property type="evidence" value="ECO:0007669"/>
    <property type="project" value="InterPro"/>
</dbReference>
<gene>
    <name evidence="7" type="ORF">FHS65_001562</name>
</gene>
<evidence type="ECO:0000256" key="5">
    <source>
        <dbReference type="ARBA" id="ARBA00023136"/>
    </source>
</evidence>
<feature type="transmembrane region" description="Helical" evidence="6">
    <location>
        <begin position="12"/>
        <end position="39"/>
    </location>
</feature>
<keyword evidence="8" id="KW-1185">Reference proteome</keyword>
<sequence length="196" mass="20759">MIPFADGPFWEALAVSTGLVALAEIGDKTMLLAVLLAAAWRRPVPILAGILVATVANHAVAAIAGSVLASFAEGAWVKWGIGLTFLAFGAWTLFPDRLEDRPAPKETNWRGIFLTTMAAFFVLEMGDKTQIATAALAVRFEALIPVVIGSTLGMMLANTPAVFLGEKAATRLSLTWIRIAAALGFALTGLVVLFFD</sequence>
<comment type="subcellular location">
    <subcellularLocation>
        <location evidence="1 6">Membrane</location>
        <topology evidence="1 6">Multi-pass membrane protein</topology>
    </subcellularLocation>
</comment>
<dbReference type="Proteomes" id="UP000548978">
    <property type="component" value="Unassembled WGS sequence"/>
</dbReference>
<dbReference type="PANTHER" id="PTHR12608:SF1">
    <property type="entry name" value="TRANSMEMBRANE PROTEIN 165"/>
    <property type="match status" value="1"/>
</dbReference>
<dbReference type="PANTHER" id="PTHR12608">
    <property type="entry name" value="TRANSMEMBRANE PROTEIN HTP-1 RELATED"/>
    <property type="match status" value="1"/>
</dbReference>
<evidence type="ECO:0000256" key="4">
    <source>
        <dbReference type="ARBA" id="ARBA00022989"/>
    </source>
</evidence>
<evidence type="ECO:0000256" key="6">
    <source>
        <dbReference type="RuleBase" id="RU365102"/>
    </source>
</evidence>
<protein>
    <recommendedName>
        <fullName evidence="6">GDT1 family protein</fullName>
    </recommendedName>
</protein>
<evidence type="ECO:0000256" key="1">
    <source>
        <dbReference type="ARBA" id="ARBA00004141"/>
    </source>
</evidence>
<keyword evidence="5 6" id="KW-0472">Membrane</keyword>
<dbReference type="AlphaFoldDB" id="A0A7W9A3K6"/>
<feature type="transmembrane region" description="Helical" evidence="6">
    <location>
        <begin position="176"/>
        <end position="195"/>
    </location>
</feature>
<evidence type="ECO:0000313" key="7">
    <source>
        <dbReference type="EMBL" id="MBB5660811.1"/>
    </source>
</evidence>
<dbReference type="RefSeq" id="WP_241153210.1">
    <property type="nucleotide sequence ID" value="NZ_JACIJB010000005.1"/>
</dbReference>
<proteinExistence type="inferred from homology"/>
<evidence type="ECO:0000313" key="8">
    <source>
        <dbReference type="Proteomes" id="UP000548978"/>
    </source>
</evidence>
<reference evidence="7 8" key="1">
    <citation type="submission" date="2020-08" db="EMBL/GenBank/DDBJ databases">
        <title>Genomic Encyclopedia of Type Strains, Phase IV (KMG-IV): sequencing the most valuable type-strain genomes for metagenomic binning, comparative biology and taxonomic classification.</title>
        <authorList>
            <person name="Goeker M."/>
        </authorList>
    </citation>
    <scope>NUCLEOTIDE SEQUENCE [LARGE SCALE GENOMIC DNA]</scope>
    <source>
        <strain evidence="7 8">DSM 24448</strain>
    </source>
</reference>
<dbReference type="InterPro" id="IPR001727">
    <property type="entry name" value="GDT1-like"/>
</dbReference>
<comment type="caution">
    <text evidence="7">The sequence shown here is derived from an EMBL/GenBank/DDBJ whole genome shotgun (WGS) entry which is preliminary data.</text>
</comment>
<dbReference type="Pfam" id="PF01169">
    <property type="entry name" value="GDT1"/>
    <property type="match status" value="2"/>
</dbReference>
<feature type="transmembrane region" description="Helical" evidence="6">
    <location>
        <begin position="75"/>
        <end position="95"/>
    </location>
</feature>